<accession>A0A0G0N8S1</accession>
<proteinExistence type="predicted"/>
<gene>
    <name evidence="2" type="ORF">UT41_C0001G0123</name>
</gene>
<comment type="caution">
    <text evidence="2">The sequence shown here is derived from an EMBL/GenBank/DDBJ whole genome shotgun (WGS) entry which is preliminary data.</text>
</comment>
<reference evidence="2 3" key="1">
    <citation type="journal article" date="2015" name="Nature">
        <title>rRNA introns, odd ribosomes, and small enigmatic genomes across a large radiation of phyla.</title>
        <authorList>
            <person name="Brown C.T."/>
            <person name="Hug L.A."/>
            <person name="Thomas B.C."/>
            <person name="Sharon I."/>
            <person name="Castelle C.J."/>
            <person name="Singh A."/>
            <person name="Wilkins M.J."/>
            <person name="Williams K.H."/>
            <person name="Banfield J.F."/>
        </authorList>
    </citation>
    <scope>NUCLEOTIDE SEQUENCE [LARGE SCALE GENOMIC DNA]</scope>
</reference>
<dbReference type="EMBL" id="LBWR01000001">
    <property type="protein sequence ID" value="KKR12579.1"/>
    <property type="molecule type" value="Genomic_DNA"/>
</dbReference>
<organism evidence="2 3">
    <name type="scientific">Candidatus Wolfebacteria bacterium GW2011_GWC2_39_22</name>
    <dbReference type="NCBI Taxonomy" id="1619013"/>
    <lineage>
        <taxon>Bacteria</taxon>
        <taxon>Candidatus Wolfeibacteriota</taxon>
    </lineage>
</organism>
<feature type="transmembrane region" description="Helical" evidence="1">
    <location>
        <begin position="100"/>
        <end position="123"/>
    </location>
</feature>
<dbReference type="AlphaFoldDB" id="A0A0G0N8S1"/>
<protein>
    <submittedName>
        <fullName evidence="2">Uncharacterized protein</fullName>
    </submittedName>
</protein>
<name>A0A0G0N8S1_9BACT</name>
<feature type="transmembrane region" description="Helical" evidence="1">
    <location>
        <begin position="35"/>
        <end position="66"/>
    </location>
</feature>
<keyword evidence="1" id="KW-1133">Transmembrane helix</keyword>
<feature type="transmembrane region" description="Helical" evidence="1">
    <location>
        <begin position="135"/>
        <end position="156"/>
    </location>
</feature>
<keyword evidence="1" id="KW-0472">Membrane</keyword>
<keyword evidence="1" id="KW-0812">Transmembrane</keyword>
<sequence length="164" mass="17314">MNTLVLGIMIVLAVGSTLTVSIINQREGRGDKKLVFFYGGLVIPCIVGILVGMYANGIAGMFAGIWSGMMTGSWFGEEATTRFIGPFGEYSFGTPANSTAGFAGGVCGWIAYISMGVTAGWIASNVTLSKLCFSLFLLTLSFCLLSFAFAKAYAVLTKRHCGVV</sequence>
<feature type="transmembrane region" description="Helical" evidence="1">
    <location>
        <begin position="6"/>
        <end position="23"/>
    </location>
</feature>
<evidence type="ECO:0000313" key="3">
    <source>
        <dbReference type="Proteomes" id="UP000034665"/>
    </source>
</evidence>
<dbReference type="Proteomes" id="UP000034665">
    <property type="component" value="Unassembled WGS sequence"/>
</dbReference>
<evidence type="ECO:0000256" key="1">
    <source>
        <dbReference type="SAM" id="Phobius"/>
    </source>
</evidence>
<evidence type="ECO:0000313" key="2">
    <source>
        <dbReference type="EMBL" id="KKR12579.1"/>
    </source>
</evidence>